<dbReference type="EMBL" id="LR797264">
    <property type="protein sequence ID" value="CAB4197718.1"/>
    <property type="molecule type" value="Genomic_DNA"/>
</dbReference>
<accession>A0A6J5RVQ5</accession>
<evidence type="ECO:0000313" key="1">
    <source>
        <dbReference type="EMBL" id="CAB4197718.1"/>
    </source>
</evidence>
<gene>
    <name evidence="1" type="ORF">UFOVP1323_43</name>
</gene>
<proteinExistence type="predicted"/>
<protein>
    <recommendedName>
        <fullName evidence="2">PD-(D/E)XK nuclease superfamily</fullName>
    </recommendedName>
</protein>
<reference evidence="1" key="1">
    <citation type="submission" date="2020-05" db="EMBL/GenBank/DDBJ databases">
        <authorList>
            <person name="Chiriac C."/>
            <person name="Salcher M."/>
            <person name="Ghai R."/>
            <person name="Kavagutti S V."/>
        </authorList>
    </citation>
    <scope>NUCLEOTIDE SEQUENCE</scope>
</reference>
<evidence type="ECO:0008006" key="2">
    <source>
        <dbReference type="Google" id="ProtNLM"/>
    </source>
</evidence>
<organism evidence="1">
    <name type="scientific">uncultured Caudovirales phage</name>
    <dbReference type="NCBI Taxonomy" id="2100421"/>
    <lineage>
        <taxon>Viruses</taxon>
        <taxon>Duplodnaviria</taxon>
        <taxon>Heunggongvirae</taxon>
        <taxon>Uroviricota</taxon>
        <taxon>Caudoviricetes</taxon>
        <taxon>Peduoviridae</taxon>
        <taxon>Maltschvirus</taxon>
        <taxon>Maltschvirus maltsch</taxon>
    </lineage>
</organism>
<name>A0A6J5RVQ5_9CAUD</name>
<sequence>MKLEYGDYSLELISIEEARTHVANGLVCYDFTKLTAINTCPTFGVLRYALHRTESSSTRSMAIDAGKACHDYFAALRVWSLRNQYKDSPKQITKIGLHATKLFGSVRFAEMLSAPQDSSDDFSNAINFCLPALHTSGFYDSPSDRRRTMANLEQSCLSYTSRYLMSEMPVLLEGELVGVEVPFCILFRKRSASDTPIYIYTGRIDGLHNYNSAPHIAENKTAFRLDDVWRMMFHTSNQVTGYMVAATLLLGREVLNGFVMGTQIPQPKSMTDGVAFEQVSRNASDFIRWAEWIEHGVNVYQEFVHRPTTAPRYTHSCNRYFHPCQFIPYCTMQREEQTDMIEQMSVEEWSPLDHVGEVADNSTGEV</sequence>